<feature type="domain" description="Disease resistance R13L4/SHOC-2-like LRR" evidence="10">
    <location>
        <begin position="541"/>
        <end position="904"/>
    </location>
</feature>
<evidence type="ECO:0000313" key="11">
    <source>
        <dbReference type="EnsemblPlants" id="LPERR07G10720.1"/>
    </source>
</evidence>
<evidence type="ECO:0008006" key="13">
    <source>
        <dbReference type="Google" id="ProtNLM"/>
    </source>
</evidence>
<dbReference type="FunFam" id="3.40.50.300:FF:001091">
    <property type="entry name" value="Probable disease resistance protein At1g61300"/>
    <property type="match status" value="1"/>
</dbReference>
<dbReference type="InterPro" id="IPR042197">
    <property type="entry name" value="Apaf_helical"/>
</dbReference>
<keyword evidence="4" id="KW-0547">Nucleotide-binding</keyword>
<evidence type="ECO:0000259" key="9">
    <source>
        <dbReference type="Pfam" id="PF23559"/>
    </source>
</evidence>
<dbReference type="Pfam" id="PF23559">
    <property type="entry name" value="WHD_DRP"/>
    <property type="match status" value="1"/>
</dbReference>
<dbReference type="Gramene" id="LPERR07G10720.1">
    <property type="protein sequence ID" value="LPERR07G10720.1"/>
    <property type="gene ID" value="LPERR07G10720"/>
</dbReference>
<dbReference type="InterPro" id="IPR027417">
    <property type="entry name" value="P-loop_NTPase"/>
</dbReference>
<dbReference type="GO" id="GO:0042742">
    <property type="term" value="P:defense response to bacterium"/>
    <property type="evidence" value="ECO:0007669"/>
    <property type="project" value="UniProtKB-ARBA"/>
</dbReference>
<reference evidence="11" key="3">
    <citation type="submission" date="2015-04" db="UniProtKB">
        <authorList>
            <consortium name="EnsemblPlants"/>
        </authorList>
    </citation>
    <scope>IDENTIFICATION</scope>
</reference>
<dbReference type="FunFam" id="1.10.10.10:FF:000322">
    <property type="entry name" value="Probable disease resistance protein At1g63360"/>
    <property type="match status" value="1"/>
</dbReference>
<evidence type="ECO:0000256" key="2">
    <source>
        <dbReference type="ARBA" id="ARBA00022614"/>
    </source>
</evidence>
<dbReference type="STRING" id="77586.A0A0D9WYD2"/>
<name>A0A0D9WYD2_9ORYZ</name>
<dbReference type="InterPro" id="IPR036388">
    <property type="entry name" value="WH-like_DNA-bd_sf"/>
</dbReference>
<evidence type="ECO:0000256" key="3">
    <source>
        <dbReference type="ARBA" id="ARBA00022737"/>
    </source>
</evidence>
<proteinExistence type="inferred from homology"/>
<dbReference type="GO" id="GO:0002758">
    <property type="term" value="P:innate immune response-activating signaling pathway"/>
    <property type="evidence" value="ECO:0007669"/>
    <property type="project" value="UniProtKB-ARBA"/>
</dbReference>
<evidence type="ECO:0000259" key="10">
    <source>
        <dbReference type="Pfam" id="PF23598"/>
    </source>
</evidence>
<organism evidence="11 12">
    <name type="scientific">Leersia perrieri</name>
    <dbReference type="NCBI Taxonomy" id="77586"/>
    <lineage>
        <taxon>Eukaryota</taxon>
        <taxon>Viridiplantae</taxon>
        <taxon>Streptophyta</taxon>
        <taxon>Embryophyta</taxon>
        <taxon>Tracheophyta</taxon>
        <taxon>Spermatophyta</taxon>
        <taxon>Magnoliopsida</taxon>
        <taxon>Liliopsida</taxon>
        <taxon>Poales</taxon>
        <taxon>Poaceae</taxon>
        <taxon>BOP clade</taxon>
        <taxon>Oryzoideae</taxon>
        <taxon>Oryzeae</taxon>
        <taxon>Oryzinae</taxon>
        <taxon>Leersia</taxon>
    </lineage>
</organism>
<evidence type="ECO:0000256" key="4">
    <source>
        <dbReference type="ARBA" id="ARBA00022741"/>
    </source>
</evidence>
<dbReference type="Pfam" id="PF23598">
    <property type="entry name" value="LRR_14"/>
    <property type="match status" value="1"/>
</dbReference>
<evidence type="ECO:0000259" key="8">
    <source>
        <dbReference type="Pfam" id="PF18052"/>
    </source>
</evidence>
<dbReference type="PANTHER" id="PTHR23155:SF1122">
    <property type="entry name" value="NB-ARC DOMAIN CONTAINING PROTEIN, EXPRESSED"/>
    <property type="match status" value="1"/>
</dbReference>
<dbReference type="PRINTS" id="PR00364">
    <property type="entry name" value="DISEASERSIST"/>
</dbReference>
<dbReference type="eggNOG" id="KOG4658">
    <property type="taxonomic scope" value="Eukaryota"/>
</dbReference>
<dbReference type="Gene3D" id="1.10.8.430">
    <property type="entry name" value="Helical domain of apoptotic protease-activating factors"/>
    <property type="match status" value="1"/>
</dbReference>
<dbReference type="InterPro" id="IPR002182">
    <property type="entry name" value="NB-ARC"/>
</dbReference>
<dbReference type="Proteomes" id="UP000032180">
    <property type="component" value="Chromosome 7"/>
</dbReference>
<feature type="domain" description="Disease resistance protein winged helix" evidence="9">
    <location>
        <begin position="429"/>
        <end position="497"/>
    </location>
</feature>
<dbReference type="GO" id="GO:0009626">
    <property type="term" value="P:plant-type hypersensitive response"/>
    <property type="evidence" value="ECO:0007669"/>
    <property type="project" value="UniProtKB-ARBA"/>
</dbReference>
<keyword evidence="6" id="KW-0175">Coiled coil</keyword>
<dbReference type="Gene3D" id="1.10.10.10">
    <property type="entry name" value="Winged helix-like DNA-binding domain superfamily/Winged helix DNA-binding domain"/>
    <property type="match status" value="1"/>
</dbReference>
<dbReference type="CDD" id="cd14798">
    <property type="entry name" value="RX-CC_like"/>
    <property type="match status" value="1"/>
</dbReference>
<keyword evidence="12" id="KW-1185">Reference proteome</keyword>
<dbReference type="GO" id="GO:0043531">
    <property type="term" value="F:ADP binding"/>
    <property type="evidence" value="ECO:0007669"/>
    <property type="project" value="InterPro"/>
</dbReference>
<reference evidence="12" key="2">
    <citation type="submission" date="2013-12" db="EMBL/GenBank/DDBJ databases">
        <authorList>
            <person name="Yu Y."/>
            <person name="Lee S."/>
            <person name="de Baynast K."/>
            <person name="Wissotski M."/>
            <person name="Liu L."/>
            <person name="Talag J."/>
            <person name="Goicoechea J."/>
            <person name="Angelova A."/>
            <person name="Jetty R."/>
            <person name="Kudrna D."/>
            <person name="Golser W."/>
            <person name="Rivera L."/>
            <person name="Zhang J."/>
            <person name="Wing R."/>
        </authorList>
    </citation>
    <scope>NUCLEOTIDE SEQUENCE</scope>
</reference>
<dbReference type="Pfam" id="PF18052">
    <property type="entry name" value="Rx_N"/>
    <property type="match status" value="1"/>
</dbReference>
<dbReference type="Gene3D" id="3.40.50.300">
    <property type="entry name" value="P-loop containing nucleotide triphosphate hydrolases"/>
    <property type="match status" value="1"/>
</dbReference>
<dbReference type="SUPFAM" id="SSF52540">
    <property type="entry name" value="P-loop containing nucleoside triphosphate hydrolases"/>
    <property type="match status" value="1"/>
</dbReference>
<evidence type="ECO:0000256" key="1">
    <source>
        <dbReference type="ARBA" id="ARBA00008894"/>
    </source>
</evidence>
<evidence type="ECO:0000313" key="12">
    <source>
        <dbReference type="Proteomes" id="UP000032180"/>
    </source>
</evidence>
<reference evidence="11 12" key="1">
    <citation type="submission" date="2012-08" db="EMBL/GenBank/DDBJ databases">
        <title>Oryza genome evolution.</title>
        <authorList>
            <person name="Wing R.A."/>
        </authorList>
    </citation>
    <scope>NUCLEOTIDE SEQUENCE</scope>
</reference>
<keyword evidence="3" id="KW-0677">Repeat</keyword>
<dbReference type="InterPro" id="IPR058922">
    <property type="entry name" value="WHD_DRP"/>
</dbReference>
<evidence type="ECO:0000256" key="6">
    <source>
        <dbReference type="ARBA" id="ARBA00023054"/>
    </source>
</evidence>
<dbReference type="SUPFAM" id="SSF52058">
    <property type="entry name" value="L domain-like"/>
    <property type="match status" value="1"/>
</dbReference>
<evidence type="ECO:0000259" key="7">
    <source>
        <dbReference type="Pfam" id="PF00931"/>
    </source>
</evidence>
<dbReference type="Gene3D" id="3.80.10.10">
    <property type="entry name" value="Ribonuclease Inhibitor"/>
    <property type="match status" value="1"/>
</dbReference>
<dbReference type="HOGENOM" id="CLU_000837_25_0_1"/>
<keyword evidence="2" id="KW-0433">Leucine-rich repeat</keyword>
<feature type="domain" description="Disease resistance N-terminal" evidence="8">
    <location>
        <begin position="15"/>
        <end position="87"/>
    </location>
</feature>
<sequence>MEGGQPPAVSASMGVMDSLLSKLNTSKDVATFKNVKNDLNSLKDELGDMKALMGKFAAQDEMDVQVKEWMRQVREVGYDTEDWIDSHPQQLTAGGFFNRNNRRSKLAELIKELKGRVKDASKRRSRYMLLNAPDVQEGTDDLGSSNVTVDPRLLYGIDGGLVGLQAPINELVTKLRPAGTEQQQFRVGSIVGAGGLGKTTLAMEVYRTIRGEFDCCAFVSVGQNPHIRAVLLDMLHQLNPQPQQCQEDDTEKQMDEPTAVAKLREFLEKKRYLITIDDIWTISAWKDIKCALPENTPGSRIVTTTRINDVAKSCSIRPTDFTYVMKPLNETDSKQLFLSRLQFVSKEAHFETDLEEVVFGDVWKICGGMPLAMIVMAGMLSRKSPYEDEEAIKEALEKYPTLQGMRRILRICYSDLSLPVKTCLLYLSIFPEGATVKKKRVIWRWIAEGFVPKQEQVTSWETAESYFNDLVSRRLIQAVDSGDVVKVKVHDVVLEFIASVAAEENLVTPGMVLRSRPRDVVRRASINSTDQYEASVGGLTQVRSLTVLGPCAKPMMSSVVYLQLLRVLDVKHTTGLTDDHIQGIERLFFLRYLGLGGKGVTKLPEKWKELQNLETLDVSETSVTELPEAIARRCKQLACLLASKLDVGEEIMDSMQQLEELSMVSVNDAASLHRMTNLVVSLTKLRTLGVTWSFDGTDDQNAQAALAASLLLIQNCSVEWLLLDVGEGKTRFSLDLLVDSWAPPRRLCKFSMVSSHYYFPKAPPKMASHESLAHLDISIAVLTKRDLDVFRSMPSLIYLKLRTKSSPPTLQTVDITNQGFQSLQVWWFSCQDGGLGFDFAEGAMPQLLKLHLHFTAGKQVNISSISNLCSLQQLHATVRCGEDDSEFKATEETIKQLVSEHSNKLTYEVNMELDKPATTILIP</sequence>
<dbReference type="AlphaFoldDB" id="A0A0D9WYD2"/>
<feature type="domain" description="NB-ARC" evidence="7">
    <location>
        <begin position="168"/>
        <end position="337"/>
    </location>
</feature>
<dbReference type="InterPro" id="IPR041118">
    <property type="entry name" value="Rx_N"/>
</dbReference>
<dbReference type="PANTHER" id="PTHR23155">
    <property type="entry name" value="DISEASE RESISTANCE PROTEIN RP"/>
    <property type="match status" value="1"/>
</dbReference>
<dbReference type="InterPro" id="IPR044974">
    <property type="entry name" value="Disease_R_plants"/>
</dbReference>
<dbReference type="InterPro" id="IPR055414">
    <property type="entry name" value="LRR_R13L4/SHOC2-like"/>
</dbReference>
<accession>A0A0D9WYD2</accession>
<keyword evidence="5" id="KW-0611">Plant defense</keyword>
<dbReference type="EnsemblPlants" id="LPERR07G10720.1">
    <property type="protein sequence ID" value="LPERR07G10720.1"/>
    <property type="gene ID" value="LPERR07G10720"/>
</dbReference>
<dbReference type="InterPro" id="IPR038005">
    <property type="entry name" value="RX-like_CC"/>
</dbReference>
<dbReference type="InterPro" id="IPR032675">
    <property type="entry name" value="LRR_dom_sf"/>
</dbReference>
<dbReference type="Gene3D" id="1.20.5.4130">
    <property type="match status" value="1"/>
</dbReference>
<evidence type="ECO:0000256" key="5">
    <source>
        <dbReference type="ARBA" id="ARBA00022821"/>
    </source>
</evidence>
<comment type="similarity">
    <text evidence="1">Belongs to the disease resistance NB-LRR family.</text>
</comment>
<dbReference type="Pfam" id="PF00931">
    <property type="entry name" value="NB-ARC"/>
    <property type="match status" value="1"/>
</dbReference>
<protein>
    <recommendedName>
        <fullName evidence="13">NB-ARC domain-containing protein</fullName>
    </recommendedName>
</protein>